<dbReference type="Gene3D" id="3.30.40.10">
    <property type="entry name" value="Zinc/RING finger domain, C3HC4 (zinc finger)"/>
    <property type="match status" value="1"/>
</dbReference>
<keyword evidence="6 9" id="KW-0653">Protein transport</keyword>
<evidence type="ECO:0000256" key="8">
    <source>
        <dbReference type="ARBA" id="ARBA00029433"/>
    </source>
</evidence>
<keyword evidence="2 9" id="KW-0813">Transport</keyword>
<evidence type="ECO:0000256" key="11">
    <source>
        <dbReference type="PROSITE-ProRule" id="PRU01006"/>
    </source>
</evidence>
<comment type="catalytic activity">
    <reaction evidence="9">
        <text>S-ubiquitinyl-[E2 ubiquitin-conjugating enzyme]-L-cysteine + [acceptor protein]-L-lysine = [E2 ubiquitin-conjugating enzyme]-L-cysteine + N(6)-ubiquitinyl-[acceptor protein]-L-lysine.</text>
        <dbReference type="EC" id="2.3.2.27"/>
    </reaction>
</comment>
<dbReference type="GO" id="GO:0033263">
    <property type="term" value="C:CORVET complex"/>
    <property type="evidence" value="ECO:0007669"/>
    <property type="project" value="UniProtKB-UniRule"/>
</dbReference>
<comment type="subcellular location">
    <subcellularLocation>
        <location evidence="8">Endomembrane system</location>
        <topology evidence="8">Peripheral membrane protein</topology>
        <orientation evidence="8">Cytoplasmic side</orientation>
    </subcellularLocation>
    <subcellularLocation>
        <location evidence="9">Vacuole membrane</location>
        <topology evidence="9">Peripheral membrane protein</topology>
        <orientation evidence="9">Cytoplasmic side</orientation>
    </subcellularLocation>
</comment>
<dbReference type="InterPro" id="IPR057307">
    <property type="entry name" value="PEP5_VPS11_N"/>
</dbReference>
<dbReference type="RefSeq" id="XP_060122623.1">
    <property type="nucleotide sequence ID" value="XM_060266640.1"/>
</dbReference>
<dbReference type="InterPro" id="IPR013083">
    <property type="entry name" value="Znf_RING/FYVE/PHD"/>
</dbReference>
<dbReference type="AlphaFoldDB" id="A0AAF0EZ37"/>
<dbReference type="InterPro" id="IPR001841">
    <property type="entry name" value="Znf_RING"/>
</dbReference>
<evidence type="ECO:0000259" key="12">
    <source>
        <dbReference type="PROSITE" id="PS50089"/>
    </source>
</evidence>
<keyword evidence="7 9" id="KW-0472">Membrane</keyword>
<dbReference type="InterPro" id="IPR057308">
    <property type="entry name" value="CHCR_PEP5_VPS11"/>
</dbReference>
<evidence type="ECO:0000256" key="4">
    <source>
        <dbReference type="ARBA" id="ARBA00022771"/>
    </source>
</evidence>
<evidence type="ECO:0000256" key="7">
    <source>
        <dbReference type="ARBA" id="ARBA00023136"/>
    </source>
</evidence>
<evidence type="ECO:0000313" key="13">
    <source>
        <dbReference type="EMBL" id="WFD39726.1"/>
    </source>
</evidence>
<evidence type="ECO:0000256" key="6">
    <source>
        <dbReference type="ARBA" id="ARBA00022927"/>
    </source>
</evidence>
<dbReference type="PANTHER" id="PTHR23323">
    <property type="entry name" value="VACUOLAR PROTEIN SORTING-ASSOCIATED PROTEIN"/>
    <property type="match status" value="1"/>
</dbReference>
<feature type="domain" description="RING-type" evidence="12">
    <location>
        <begin position="958"/>
        <end position="995"/>
    </location>
</feature>
<evidence type="ECO:0000256" key="5">
    <source>
        <dbReference type="ARBA" id="ARBA00022833"/>
    </source>
</evidence>
<reference evidence="13" key="1">
    <citation type="submission" date="2023-03" db="EMBL/GenBank/DDBJ databases">
        <title>Mating type loci evolution in Malassezia.</title>
        <authorList>
            <person name="Coelho M.A."/>
        </authorList>
    </citation>
    <scope>NUCLEOTIDE SEQUENCE</scope>
    <source>
        <strain evidence="13">CBS 9431</strain>
    </source>
</reference>
<dbReference type="GO" id="GO:0006886">
    <property type="term" value="P:intracellular protein transport"/>
    <property type="evidence" value="ECO:0007669"/>
    <property type="project" value="UniProtKB-UniRule"/>
</dbReference>
<keyword evidence="3" id="KW-0479">Metal-binding</keyword>
<protein>
    <recommendedName>
        <fullName evidence="9">E3 ubiquitin-protein ligase PEP5</fullName>
        <ecNumber evidence="9">2.3.2.27</ecNumber>
    </recommendedName>
</protein>
<dbReference type="EMBL" id="CP119961">
    <property type="protein sequence ID" value="WFD39726.1"/>
    <property type="molecule type" value="Genomic_DNA"/>
</dbReference>
<organism evidence="13 14">
    <name type="scientific">Malassezia japonica</name>
    <dbReference type="NCBI Taxonomy" id="223818"/>
    <lineage>
        <taxon>Eukaryota</taxon>
        <taxon>Fungi</taxon>
        <taxon>Dikarya</taxon>
        <taxon>Basidiomycota</taxon>
        <taxon>Ustilaginomycotina</taxon>
        <taxon>Malasseziomycetes</taxon>
        <taxon>Malasseziales</taxon>
        <taxon>Malasseziaceae</taxon>
        <taxon>Malassezia</taxon>
    </lineage>
</organism>
<dbReference type="Pfam" id="PF23341">
    <property type="entry name" value="PEP5_VPS11_N"/>
    <property type="match status" value="2"/>
</dbReference>
<dbReference type="EC" id="2.3.2.27" evidence="9"/>
<dbReference type="Proteomes" id="UP001217754">
    <property type="component" value="Chromosome 4"/>
</dbReference>
<keyword evidence="5" id="KW-0862">Zinc</keyword>
<dbReference type="InterPro" id="IPR016528">
    <property type="entry name" value="VPS11"/>
</dbReference>
<gene>
    <name evidence="13" type="primary">VPS11</name>
    <name evidence="13" type="ORF">MJAP1_002707</name>
</gene>
<dbReference type="PIRSF" id="PIRSF007860">
    <property type="entry name" value="VPS11"/>
    <property type="match status" value="1"/>
</dbReference>
<comment type="subunit">
    <text evidence="9">Component of the homotypic vacuole fusion and vacuole protein sorting (HOPS) complex. Component of the class C core vacuole/endosome tethering (CORVET) complex.</text>
</comment>
<keyword evidence="9" id="KW-0926">Vacuole</keyword>
<dbReference type="GO" id="GO:0030897">
    <property type="term" value="C:HOPS complex"/>
    <property type="evidence" value="ECO:0007669"/>
    <property type="project" value="UniProtKB-UniRule"/>
</dbReference>
<dbReference type="GeneID" id="85226358"/>
<dbReference type="GO" id="GO:0061630">
    <property type="term" value="F:ubiquitin protein ligase activity"/>
    <property type="evidence" value="ECO:0007669"/>
    <property type="project" value="UniProtKB-EC"/>
</dbReference>
<keyword evidence="4 10" id="KW-0863">Zinc-finger</keyword>
<proteinExistence type="inferred from homology"/>
<dbReference type="GO" id="GO:0030674">
    <property type="term" value="F:protein-macromolecule adaptor activity"/>
    <property type="evidence" value="ECO:0007669"/>
    <property type="project" value="TreeGrafter"/>
</dbReference>
<dbReference type="InterPro" id="IPR036322">
    <property type="entry name" value="WD40_repeat_dom_sf"/>
</dbReference>
<dbReference type="PROSITE" id="PS50236">
    <property type="entry name" value="CHCR"/>
    <property type="match status" value="1"/>
</dbReference>
<evidence type="ECO:0000256" key="1">
    <source>
        <dbReference type="ARBA" id="ARBA00007070"/>
    </source>
</evidence>
<dbReference type="GO" id="GO:0008270">
    <property type="term" value="F:zinc ion binding"/>
    <property type="evidence" value="ECO:0007669"/>
    <property type="project" value="UniProtKB-KW"/>
</dbReference>
<evidence type="ECO:0000256" key="9">
    <source>
        <dbReference type="PIRNR" id="PIRNR007860"/>
    </source>
</evidence>
<dbReference type="PROSITE" id="PS50089">
    <property type="entry name" value="ZF_RING_2"/>
    <property type="match status" value="1"/>
</dbReference>
<dbReference type="GO" id="GO:0006904">
    <property type="term" value="P:vesicle docking involved in exocytosis"/>
    <property type="evidence" value="ECO:0007669"/>
    <property type="project" value="TreeGrafter"/>
</dbReference>
<keyword evidence="9" id="KW-0833">Ubl conjugation pathway</keyword>
<dbReference type="PANTHER" id="PTHR23323:SF24">
    <property type="entry name" value="VACUOLAR PROTEIN SORTING-ASSOCIATED PROTEIN 11 HOMOLOG"/>
    <property type="match status" value="1"/>
</dbReference>
<keyword evidence="9" id="KW-0808">Transferase</keyword>
<dbReference type="SUPFAM" id="SSF57850">
    <property type="entry name" value="RING/U-box"/>
    <property type="match status" value="1"/>
</dbReference>
<dbReference type="GO" id="GO:0007032">
    <property type="term" value="P:endosome organization"/>
    <property type="evidence" value="ECO:0007669"/>
    <property type="project" value="TreeGrafter"/>
</dbReference>
<dbReference type="GO" id="GO:0048284">
    <property type="term" value="P:organelle fusion"/>
    <property type="evidence" value="ECO:0007669"/>
    <property type="project" value="TreeGrafter"/>
</dbReference>
<dbReference type="Gene3D" id="2.130.10.10">
    <property type="entry name" value="YVTN repeat-like/Quinoprotein amine dehydrogenase"/>
    <property type="match status" value="1"/>
</dbReference>
<evidence type="ECO:0000313" key="14">
    <source>
        <dbReference type="Proteomes" id="UP001217754"/>
    </source>
</evidence>
<evidence type="ECO:0000256" key="10">
    <source>
        <dbReference type="PROSITE-ProRule" id="PRU00175"/>
    </source>
</evidence>
<dbReference type="GO" id="GO:0000329">
    <property type="term" value="C:fungal-type vacuole membrane"/>
    <property type="evidence" value="ECO:0007669"/>
    <property type="project" value="UniProtKB-UniRule"/>
</dbReference>
<dbReference type="Pfam" id="PF23356">
    <property type="entry name" value="TPR_PEP5_VPS11"/>
    <property type="match status" value="1"/>
</dbReference>
<keyword evidence="14" id="KW-1185">Reference proteome</keyword>
<comment type="similarity">
    <text evidence="1 9">Belongs to the VPS11 family.</text>
</comment>
<name>A0AAF0EZ37_9BASI</name>
<dbReference type="CDD" id="cd16688">
    <property type="entry name" value="RING-H2_Vps11"/>
    <property type="match status" value="1"/>
</dbReference>
<accession>A0AAF0EZ37</accession>
<dbReference type="InterPro" id="IPR000547">
    <property type="entry name" value="Clathrin_H-chain/VPS_repeat"/>
</dbReference>
<evidence type="ECO:0000256" key="2">
    <source>
        <dbReference type="ARBA" id="ARBA00022448"/>
    </source>
</evidence>
<sequence length="1045" mass="114177">MSTSSRSSAAKHADTVLPSWRNFSFFDARPSPSSSAEQRPLPPSLPTQDIVDVVYVAPDAEGWSGPRGALVIGLRSAEIRVVDAHTYAEIASWKAHDERHAALQAVQVAPGAHAVVSVGTDATHKHPQLRVWRMEAHDTETRAAPTLLVQTRLQHGPHPSRVNALAVQAELALVAAGFEDGKVLLIRDVAAIAADGGQLRVKVARDAAQIDEPDDQAESPDGVTALTFVQSAEHTVHLLIATVSKVLRYTVLGAGAGGAPAVVDTIGCAPGCAVPFLACAGEALDHIPLESGPGGVAAAQAAAADLSYKLVLARDEAIYVVGTEGREASIALEGPKMRLHRLHGQLVVLSAPTKHGMGIDRPVHFEGVASSHSASPVQLTVFDLDTKSVTYTAIFTAGVEWIWTSNSDVLPFGTDPAEFVAILTSQGQLFRLEERSLKDKLEQLFRAHLYLLAVQFMRARATRFPGARLPMLPPSAVIIPPRPQDRRVVAPIDMLIADIFRRYGDHLYAKGDFEGAMLQFIKTIGVVSPSYIIRKFLDAQRLQFLTKYLQTLHTRGLANADHTTLLLNCYTKLHDTDALDRFIHVPHTRSAEGAQAPERDALPFDVHVAISVCRRGGCTAQAAYLAKTYEHHDEYLDIQLRDEHNAAEAIQYLAALPPALAELYAQQYAHILLDAAPDETTALLIDLYTRPITQQGTSQVPSPAPVFSHFIGHEAMLTRFCEALASRRWGKEVLDQPSRPEQIADTEAPEPDEALVFDTLLELYLTSARAPNKALYLLYHPGLFPYTVEHALVLCTTEQCTPGIIYLYERLEMVDAVVQHWMDASKNGDEDASSALVATLDTFGHAHPHLYISVLQFLASSSEILARHRTDFARMLQYIDENGLLSPLEVVQLVSASGAVELGVVSDYLLRHVRDERAEMDGIHKLIRSYETEIATKETELAKLSTDANPVVFQNNECGMCRGALALPSVHFMCKHSFHLRCLPEGEEARECPICAQAHDTLRDLQQSNALLSDYDLVLSEVHAADDGFDVIADLFSKQLLGASR</sequence>
<dbReference type="SUPFAM" id="SSF50978">
    <property type="entry name" value="WD40 repeat-like"/>
    <property type="match status" value="1"/>
</dbReference>
<evidence type="ECO:0000256" key="3">
    <source>
        <dbReference type="ARBA" id="ARBA00022723"/>
    </source>
</evidence>
<dbReference type="InterPro" id="IPR015943">
    <property type="entry name" value="WD40/YVTN_repeat-like_dom_sf"/>
</dbReference>
<dbReference type="GO" id="GO:0007033">
    <property type="term" value="P:vacuole organization"/>
    <property type="evidence" value="ECO:0007669"/>
    <property type="project" value="TreeGrafter"/>
</dbReference>
<feature type="repeat" description="CHCR" evidence="11">
    <location>
        <begin position="520"/>
        <end position="681"/>
    </location>
</feature>